<evidence type="ECO:0000313" key="3">
    <source>
        <dbReference type="Proteomes" id="UP001153269"/>
    </source>
</evidence>
<feature type="compositionally biased region" description="Basic residues" evidence="1">
    <location>
        <begin position="55"/>
        <end position="64"/>
    </location>
</feature>
<gene>
    <name evidence="2" type="ORF">PLEPLA_LOCUS12466</name>
</gene>
<name>A0A9N7U4F5_PLEPL</name>
<dbReference type="EMBL" id="CADEAL010000736">
    <property type="protein sequence ID" value="CAB1424538.1"/>
    <property type="molecule type" value="Genomic_DNA"/>
</dbReference>
<accession>A0A9N7U4F5</accession>
<dbReference type="Proteomes" id="UP001153269">
    <property type="component" value="Unassembled WGS sequence"/>
</dbReference>
<sequence>MSRSRGHMTSVQRHLGGLVLTTAPVQQLFNSRLTQVTGSAGSAAGGNEEEEDQKKRKKKKKKKKTAARKCCTEAVVSNSAALQPPQGRGVDRCSFSVNTMNYLKAVKPNTAALLAGLPNTDRAICRGESAFPTALCRHVCDSTPVREELGQGAGQVGHGVRASYRDRQGIKPAAEGERAHVLEASFCGVLVKTHNCRRLRSSPRTSETFARHINQSCTAFSSSQL</sequence>
<proteinExistence type="predicted"/>
<feature type="region of interest" description="Disordered" evidence="1">
    <location>
        <begin position="36"/>
        <end position="64"/>
    </location>
</feature>
<dbReference type="AlphaFoldDB" id="A0A9N7U4F5"/>
<comment type="caution">
    <text evidence="2">The sequence shown here is derived from an EMBL/GenBank/DDBJ whole genome shotgun (WGS) entry which is preliminary data.</text>
</comment>
<keyword evidence="3" id="KW-1185">Reference proteome</keyword>
<reference evidence="2" key="1">
    <citation type="submission" date="2020-03" db="EMBL/GenBank/DDBJ databases">
        <authorList>
            <person name="Weist P."/>
        </authorList>
    </citation>
    <scope>NUCLEOTIDE SEQUENCE</scope>
</reference>
<organism evidence="2 3">
    <name type="scientific">Pleuronectes platessa</name>
    <name type="common">European plaice</name>
    <dbReference type="NCBI Taxonomy" id="8262"/>
    <lineage>
        <taxon>Eukaryota</taxon>
        <taxon>Metazoa</taxon>
        <taxon>Chordata</taxon>
        <taxon>Craniata</taxon>
        <taxon>Vertebrata</taxon>
        <taxon>Euteleostomi</taxon>
        <taxon>Actinopterygii</taxon>
        <taxon>Neopterygii</taxon>
        <taxon>Teleostei</taxon>
        <taxon>Neoteleostei</taxon>
        <taxon>Acanthomorphata</taxon>
        <taxon>Carangaria</taxon>
        <taxon>Pleuronectiformes</taxon>
        <taxon>Pleuronectoidei</taxon>
        <taxon>Pleuronectidae</taxon>
        <taxon>Pleuronectes</taxon>
    </lineage>
</organism>
<protein>
    <submittedName>
        <fullName evidence="2">Uncharacterized protein</fullName>
    </submittedName>
</protein>
<evidence type="ECO:0000256" key="1">
    <source>
        <dbReference type="SAM" id="MobiDB-lite"/>
    </source>
</evidence>
<evidence type="ECO:0000313" key="2">
    <source>
        <dbReference type="EMBL" id="CAB1424538.1"/>
    </source>
</evidence>